<organism evidence="3 4">
    <name type="scientific">Anisodus tanguticus</name>
    <dbReference type="NCBI Taxonomy" id="243964"/>
    <lineage>
        <taxon>Eukaryota</taxon>
        <taxon>Viridiplantae</taxon>
        <taxon>Streptophyta</taxon>
        <taxon>Embryophyta</taxon>
        <taxon>Tracheophyta</taxon>
        <taxon>Spermatophyta</taxon>
        <taxon>Magnoliopsida</taxon>
        <taxon>eudicotyledons</taxon>
        <taxon>Gunneridae</taxon>
        <taxon>Pentapetalae</taxon>
        <taxon>asterids</taxon>
        <taxon>lamiids</taxon>
        <taxon>Solanales</taxon>
        <taxon>Solanaceae</taxon>
        <taxon>Solanoideae</taxon>
        <taxon>Hyoscyameae</taxon>
        <taxon>Anisodus</taxon>
    </lineage>
</organism>
<comment type="caution">
    <text evidence="3">The sequence shown here is derived from an EMBL/GenBank/DDBJ whole genome shotgun (WGS) entry which is preliminary data.</text>
</comment>
<dbReference type="InterPro" id="IPR050253">
    <property type="entry name" value="Seed_Storage-Functional"/>
</dbReference>
<dbReference type="SMART" id="SM00835">
    <property type="entry name" value="Cupin_1"/>
    <property type="match status" value="2"/>
</dbReference>
<evidence type="ECO:0000256" key="1">
    <source>
        <dbReference type="SAM" id="MobiDB-lite"/>
    </source>
</evidence>
<evidence type="ECO:0000313" key="3">
    <source>
        <dbReference type="EMBL" id="KAK4366084.1"/>
    </source>
</evidence>
<sequence>MRLVIRCNSLSLPNIRPMPRLVYTERGRAILGITQPGRAETFQSQSSHTFQAGREPREERGQGRRSDQHQKVHRIRQGDIVVIPAGVAHWAYNDGEEEFVAVMVNDLNHRSNQLDQNFRAFYLAGGVPETGRQNSEIGLLSGQQSTQRFQNIFRAFDRELMAEAFNIPVDIVRRMQEEQSERGLIVNVRERMSMIKPDEEEEEEFEEQQGRPGRGEQWWNALFSPHWTMTGHSVVYVQRGDAQVQVVDHSGKQVMSDRVNQGEMFVAPQYFLATMKAGQNGFEFVVFRTSSEPMNSQTCRYIGPENLLAEYGGLKKEKDVEFSTDDKVLEISIKPCSFGLIKMPVKEDCLLKILLSLDTLIHTLLIRSLKHQRKWKSDPNYTKSWYDRGAKIYQADKYRKSACEK</sequence>
<dbReference type="InterPro" id="IPR014710">
    <property type="entry name" value="RmlC-like_jellyroll"/>
</dbReference>
<dbReference type="EMBL" id="JAVYJV010000007">
    <property type="protein sequence ID" value="KAK4366084.1"/>
    <property type="molecule type" value="Genomic_DNA"/>
</dbReference>
<feature type="domain" description="Cupin type-1" evidence="2">
    <location>
        <begin position="1"/>
        <end position="173"/>
    </location>
</feature>
<dbReference type="PANTHER" id="PTHR31189:SF54">
    <property type="entry name" value="11S GLOBULIN SEED STORAGE PROTEIN 2-LIKE"/>
    <property type="match status" value="1"/>
</dbReference>
<dbReference type="InterPro" id="IPR011051">
    <property type="entry name" value="RmlC_Cupin_sf"/>
</dbReference>
<proteinExistence type="predicted"/>
<feature type="compositionally biased region" description="Basic and acidic residues" evidence="1">
    <location>
        <begin position="54"/>
        <end position="70"/>
    </location>
</feature>
<evidence type="ECO:0000259" key="2">
    <source>
        <dbReference type="SMART" id="SM00835"/>
    </source>
</evidence>
<dbReference type="Gene3D" id="2.60.120.10">
    <property type="entry name" value="Jelly Rolls"/>
    <property type="match status" value="2"/>
</dbReference>
<feature type="region of interest" description="Disordered" evidence="1">
    <location>
        <begin position="36"/>
        <end position="71"/>
    </location>
</feature>
<accession>A0AAE1VMA6</accession>
<keyword evidence="4" id="KW-1185">Reference proteome</keyword>
<feature type="compositionally biased region" description="Polar residues" evidence="1">
    <location>
        <begin position="41"/>
        <end position="50"/>
    </location>
</feature>
<evidence type="ECO:0000313" key="4">
    <source>
        <dbReference type="Proteomes" id="UP001291623"/>
    </source>
</evidence>
<dbReference type="AlphaFoldDB" id="A0AAE1VMA6"/>
<dbReference type="InterPro" id="IPR006045">
    <property type="entry name" value="Cupin_1"/>
</dbReference>
<dbReference type="SUPFAM" id="SSF51182">
    <property type="entry name" value="RmlC-like cupins"/>
    <property type="match status" value="2"/>
</dbReference>
<dbReference type="Pfam" id="PF00190">
    <property type="entry name" value="Cupin_1"/>
    <property type="match status" value="2"/>
</dbReference>
<dbReference type="PANTHER" id="PTHR31189">
    <property type="entry name" value="OS03G0336100 PROTEIN-RELATED"/>
    <property type="match status" value="1"/>
</dbReference>
<protein>
    <recommendedName>
        <fullName evidence="2">Cupin type-1 domain-containing protein</fullName>
    </recommendedName>
</protein>
<gene>
    <name evidence="3" type="ORF">RND71_013964</name>
</gene>
<dbReference type="CDD" id="cd02242">
    <property type="entry name" value="cupin_11S_legumin_N"/>
    <property type="match status" value="1"/>
</dbReference>
<name>A0AAE1VMA6_9SOLA</name>
<feature type="domain" description="Cupin type-1" evidence="2">
    <location>
        <begin position="193"/>
        <end position="319"/>
    </location>
</feature>
<reference evidence="3" key="1">
    <citation type="submission" date="2023-12" db="EMBL/GenBank/DDBJ databases">
        <title>Genome assembly of Anisodus tanguticus.</title>
        <authorList>
            <person name="Wang Y.-J."/>
        </authorList>
    </citation>
    <scope>NUCLEOTIDE SEQUENCE</scope>
    <source>
        <strain evidence="3">KB-2021</strain>
        <tissue evidence="3">Leaf</tissue>
    </source>
</reference>
<dbReference type="Proteomes" id="UP001291623">
    <property type="component" value="Unassembled WGS sequence"/>
</dbReference>